<dbReference type="EMBL" id="MN739130">
    <property type="protein sequence ID" value="QHS90148.1"/>
    <property type="molecule type" value="Genomic_DNA"/>
</dbReference>
<protein>
    <submittedName>
        <fullName evidence="1">Uncharacterized protein</fullName>
    </submittedName>
</protein>
<evidence type="ECO:0000313" key="1">
    <source>
        <dbReference type="EMBL" id="QHS90148.1"/>
    </source>
</evidence>
<dbReference type="AlphaFoldDB" id="A0A6C0BFG7"/>
<proteinExistence type="predicted"/>
<accession>A0A6C0BFG7</accession>
<organism evidence="1">
    <name type="scientific">viral metagenome</name>
    <dbReference type="NCBI Taxonomy" id="1070528"/>
    <lineage>
        <taxon>unclassified sequences</taxon>
        <taxon>metagenomes</taxon>
        <taxon>organismal metagenomes</taxon>
    </lineage>
</organism>
<name>A0A6C0BFG7_9ZZZZ</name>
<reference evidence="1" key="1">
    <citation type="journal article" date="2020" name="Nature">
        <title>Giant virus diversity and host interactions through global metagenomics.</title>
        <authorList>
            <person name="Schulz F."/>
            <person name="Roux S."/>
            <person name="Paez-Espino D."/>
            <person name="Jungbluth S."/>
            <person name="Walsh D.A."/>
            <person name="Denef V.J."/>
            <person name="McMahon K.D."/>
            <person name="Konstantinidis K.T."/>
            <person name="Eloe-Fadrosh E.A."/>
            <person name="Kyrpides N.C."/>
            <person name="Woyke T."/>
        </authorList>
    </citation>
    <scope>NUCLEOTIDE SEQUENCE</scope>
    <source>
        <strain evidence="1">GVMAG-M-3300010160-60</strain>
    </source>
</reference>
<sequence length="215" mass="24239">MIVIVIQQIFLYLNLVLSGSAAVNKYCPDIHFNDYDFVAYIKQGRLKKYPALPVSITVDGRTFKLKEGQYPEGSKMGYQLSSVTYQSTDKTISFDIIFVDKEVKSVVIDGALVVESFELLKIYESNRFFTMDDKMEAYEQKVAALKLYIQEQSESLATASVLSLEKCTLSSTPKKPALSFDSPVQSLCFETPPTQKGYKKNANPDLSPRRCLSFD</sequence>